<evidence type="ECO:0000313" key="3">
    <source>
        <dbReference type="EMBL" id="OGM98109.1"/>
    </source>
</evidence>
<dbReference type="PANTHER" id="PTHR42763">
    <property type="entry name" value="ADP-GLUCOSE PHOSPHORYLASE"/>
    <property type="match status" value="1"/>
</dbReference>
<dbReference type="GO" id="GO:0006012">
    <property type="term" value="P:galactose metabolic process"/>
    <property type="evidence" value="ECO:0007669"/>
    <property type="project" value="InterPro"/>
</dbReference>
<dbReference type="InterPro" id="IPR036265">
    <property type="entry name" value="HIT-like_sf"/>
</dbReference>
<dbReference type="Gene3D" id="3.30.428.10">
    <property type="entry name" value="HIT-like"/>
    <property type="match status" value="2"/>
</dbReference>
<dbReference type="InterPro" id="IPR053177">
    <property type="entry name" value="ADP-glucose_phosphorylase"/>
</dbReference>
<dbReference type="STRING" id="1802660.A2735_00150"/>
<gene>
    <name evidence="3" type="ORF">A2735_00150</name>
</gene>
<dbReference type="GO" id="GO:0008270">
    <property type="term" value="F:zinc ion binding"/>
    <property type="evidence" value="ECO:0007669"/>
    <property type="project" value="InterPro"/>
</dbReference>
<organism evidence="3 4">
    <name type="scientific">Candidatus Yanofskybacteria bacterium RIFCSPHIGHO2_01_FULL_41_21</name>
    <dbReference type="NCBI Taxonomy" id="1802660"/>
    <lineage>
        <taxon>Bacteria</taxon>
        <taxon>Candidatus Yanofskyibacteriota</taxon>
    </lineage>
</organism>
<name>A0A1F8ECR8_9BACT</name>
<dbReference type="InterPro" id="IPR032576">
    <property type="entry name" value="DUF4921"/>
</dbReference>
<protein>
    <recommendedName>
        <fullName evidence="2">DUF4921 domain-containing protein</fullName>
    </recommendedName>
</protein>
<reference evidence="3 4" key="1">
    <citation type="journal article" date="2016" name="Nat. Commun.">
        <title>Thousands of microbial genomes shed light on interconnected biogeochemical processes in an aquifer system.</title>
        <authorList>
            <person name="Anantharaman K."/>
            <person name="Brown C.T."/>
            <person name="Hug L.A."/>
            <person name="Sharon I."/>
            <person name="Castelle C.J."/>
            <person name="Probst A.J."/>
            <person name="Thomas B.C."/>
            <person name="Singh A."/>
            <person name="Wilkins M.J."/>
            <person name="Karaoz U."/>
            <person name="Brodie E.L."/>
            <person name="Williams K.H."/>
            <person name="Hubbard S.S."/>
            <person name="Banfield J.F."/>
        </authorList>
    </citation>
    <scope>NUCLEOTIDE SEQUENCE [LARGE SCALE GENOMIC DNA]</scope>
</reference>
<dbReference type="Pfam" id="PF16268">
    <property type="entry name" value="DUF4921"/>
    <property type="match status" value="1"/>
</dbReference>
<accession>A0A1F8ECR8</accession>
<dbReference type="Proteomes" id="UP000178520">
    <property type="component" value="Unassembled WGS sequence"/>
</dbReference>
<dbReference type="SUPFAM" id="SSF54197">
    <property type="entry name" value="HIT-like"/>
    <property type="match status" value="2"/>
</dbReference>
<feature type="active site" description="Tele-UMP-histidine intermediate" evidence="1">
    <location>
        <position position="166"/>
    </location>
</feature>
<proteinExistence type="predicted"/>
<evidence type="ECO:0000313" key="4">
    <source>
        <dbReference type="Proteomes" id="UP000178520"/>
    </source>
</evidence>
<sequence length="336" mass="38242">MLNEFRQDPVSGEWVLFSTARAKKPHPKDGVRFYQSKEECFFEPEKMAQQETPVAIYSHGKLVNDLSADWTTIVVPNKYPSLKKGICNPVHQEGPFTVADGTGFHELVITRDHEKSFAQFSEAETSEVIRVYRDRYTSISKDGCGDYISVFHNHGRLAGASVYHNHSQIVSMPMVPTAIANHMDGARRYFEKTGKRIHDVLVEWELVENKRIIYQNEHFIALCPYVSRAPYEVKIFPKKPSSDFGDISDVEIPFLADALNIILKKLFVALDDVDYVFFMHTAPPKNENPADFSFYQWHLEIMPRISIDAGLELETSVLVNSVDPNSAAELLIKTNV</sequence>
<comment type="caution">
    <text evidence="3">The sequence shown here is derived from an EMBL/GenBank/DDBJ whole genome shotgun (WGS) entry which is preliminary data.</text>
</comment>
<dbReference type="GO" id="GO:0008108">
    <property type="term" value="F:UDP-glucose:hexose-1-phosphate uridylyltransferase activity"/>
    <property type="evidence" value="ECO:0007669"/>
    <property type="project" value="InterPro"/>
</dbReference>
<evidence type="ECO:0000259" key="2">
    <source>
        <dbReference type="Pfam" id="PF16268"/>
    </source>
</evidence>
<dbReference type="PANTHER" id="PTHR42763:SF2">
    <property type="entry name" value="ADP-GLUCOSE PHOSPHORYLASE"/>
    <property type="match status" value="1"/>
</dbReference>
<dbReference type="PIRSF" id="PIRSF000808">
    <property type="entry name" value="GalT"/>
    <property type="match status" value="1"/>
</dbReference>
<feature type="domain" description="DUF4921" evidence="2">
    <location>
        <begin position="118"/>
        <end position="332"/>
    </location>
</feature>
<dbReference type="AlphaFoldDB" id="A0A1F8ECR8"/>
<dbReference type="EMBL" id="MGJA01000003">
    <property type="protein sequence ID" value="OGM98109.1"/>
    <property type="molecule type" value="Genomic_DNA"/>
</dbReference>
<dbReference type="InterPro" id="IPR001937">
    <property type="entry name" value="GalP_UDPtransf1"/>
</dbReference>
<evidence type="ECO:0000256" key="1">
    <source>
        <dbReference type="PIRSR" id="PIRSR000808-1"/>
    </source>
</evidence>